<proteinExistence type="predicted"/>
<comment type="caution">
    <text evidence="1">The sequence shown here is derived from an EMBL/GenBank/DDBJ whole genome shotgun (WGS) entry which is preliminary data.</text>
</comment>
<organism evidence="1 2">
    <name type="scientific">Acinetobacter johnsonii</name>
    <dbReference type="NCBI Taxonomy" id="40214"/>
    <lineage>
        <taxon>Bacteria</taxon>
        <taxon>Pseudomonadati</taxon>
        <taxon>Pseudomonadota</taxon>
        <taxon>Gammaproteobacteria</taxon>
        <taxon>Moraxellales</taxon>
        <taxon>Moraxellaceae</taxon>
        <taxon>Acinetobacter</taxon>
    </lineage>
</organism>
<dbReference type="AlphaFoldDB" id="A0AA42MTL3"/>
<gene>
    <name evidence="1" type="ORF">N5C10_09640</name>
</gene>
<name>A0AA42MTL3_ACIJO</name>
<sequence>MQAKQLIQRLLEQEFIHDHYAEVLEQYLNRTVDIPELKQLLKLDNEIEQNHQSLFLPAPPSVSAHPICAYIYSVQQHSQHSVIQRWSVHNLHAVCILKSIPNAGKKDHQTTIIKVLDRFRLANEAYAASQQATQLSKSQQKYLWLWQQLPSDKTPLAEFVTSLRSLETNSNLNRFQYLLILDLRRFYDYVLALKPKKNYSAPPKHIDEPHYLDEYGAILCCPQDILQKEDPALYYEKLQDEQPNQQYSINTAQVSPLTSQSSFLQHKISQLTQQHIIRQQHDFMCSKHYPDFNSLSLLVQHCHQLYLNHPEKNKAYLFILLSFLSGVPIEQWLYLQSRQRYALNKRQKVIFENDQYFLRSKFTLFEDSAFEYKDQLLNQVTHFDLPLVKELVEGLRQPPTVKQEQVAHALKKCREELFIPSLSTKKISVLLHHCIYHYTQNEQLADILTGIDANRSVSISYCSYPIYRLQQSYQGTVQQLSNDLAKEIHVIDDDRERFGSCKAPKPAIVTAIFAYLQHQIIQAEHQGKMLDMFNHYNVWLWHILLLFSAARPVSDFPGFLKNFDLKQQWLWLSDKEIHSRTNDGRLIPLCDFVVKQIRLFITYLNEFQQLYPEHQPYIQEILSSKKPLLSVYQHGQWQALSPHLVNSFTRIMQLDHANWLRHTARAYLTEKADENFILALFGHEQNQQEMGQKFSSLSLQQYKELANCLNNMQHAYQIDGMYEHA</sequence>
<evidence type="ECO:0000313" key="1">
    <source>
        <dbReference type="EMBL" id="MDH0969507.1"/>
    </source>
</evidence>
<evidence type="ECO:0000313" key="2">
    <source>
        <dbReference type="Proteomes" id="UP001159915"/>
    </source>
</evidence>
<reference evidence="1" key="1">
    <citation type="submission" date="2022-09" db="EMBL/GenBank/DDBJ databases">
        <title>Intensive care unit water sources are persistently colonized with multi-drug resistant bacteria and are the site of extensive horizontal gene transfer of antibiotic resistance genes.</title>
        <authorList>
            <person name="Diorio-Toth L."/>
        </authorList>
    </citation>
    <scope>NUCLEOTIDE SEQUENCE</scope>
    <source>
        <strain evidence="1">GD03920</strain>
    </source>
</reference>
<dbReference type="EMBL" id="JAOCBE010000001">
    <property type="protein sequence ID" value="MDH0969507.1"/>
    <property type="molecule type" value="Genomic_DNA"/>
</dbReference>
<accession>A0AA42MTL3</accession>
<dbReference type="RefSeq" id="WP_279670232.1">
    <property type="nucleotide sequence ID" value="NZ_JAOCBE010000001.1"/>
</dbReference>
<protein>
    <submittedName>
        <fullName evidence="1">Uncharacterized protein</fullName>
    </submittedName>
</protein>
<dbReference type="Proteomes" id="UP001159915">
    <property type="component" value="Unassembled WGS sequence"/>
</dbReference>